<sequence>MIIGIGSRRGVTSDEVSAAIESALRDAGIGITDVRIFASSRLKENEAGINEAVRSLGREIVFLDDETINAYKPPSASEANRFGLVGVAEPSALALSDEKEMVLEKKGYGRVTIAIAR</sequence>
<dbReference type="EMBL" id="PQXF01000037">
    <property type="protein sequence ID" value="PXF58366.1"/>
    <property type="molecule type" value="Genomic_DNA"/>
</dbReference>
<proteinExistence type="predicted"/>
<reference evidence="1" key="1">
    <citation type="submission" date="2018-01" db="EMBL/GenBank/DDBJ databases">
        <authorList>
            <person name="Krukenberg V."/>
        </authorList>
    </citation>
    <scope>NUCLEOTIDE SEQUENCE</scope>
    <source>
        <strain evidence="1">E20ANME2</strain>
    </source>
</reference>
<dbReference type="Proteomes" id="UP000248329">
    <property type="component" value="Unassembled WGS sequence"/>
</dbReference>
<evidence type="ECO:0000313" key="2">
    <source>
        <dbReference type="Proteomes" id="UP000248329"/>
    </source>
</evidence>
<evidence type="ECO:0000313" key="1">
    <source>
        <dbReference type="EMBL" id="PXF58366.1"/>
    </source>
</evidence>
<protein>
    <submittedName>
        <fullName evidence="1">Cobalamin biosynthesis protein</fullName>
    </submittedName>
</protein>
<comment type="caution">
    <text evidence="1">The sequence shown here is derived from an EMBL/GenBank/DDBJ whole genome shotgun (WGS) entry which is preliminary data.</text>
</comment>
<accession>A0AC61KZW6</accession>
<gene>
    <name evidence="1" type="ORF">C4B59_13420</name>
</gene>
<organism evidence="1 2">
    <name type="scientific">Candidatus Methanogaster sp</name>
    <dbReference type="NCBI Taxonomy" id="3386292"/>
    <lineage>
        <taxon>Archaea</taxon>
        <taxon>Methanobacteriati</taxon>
        <taxon>Methanobacteriota</taxon>
        <taxon>Stenosarchaea group</taxon>
        <taxon>Methanomicrobia</taxon>
        <taxon>Methanosarcinales</taxon>
        <taxon>ANME-2 cluster</taxon>
        <taxon>Candidatus Methanogasteraceae</taxon>
        <taxon>Candidatus Methanogaster</taxon>
    </lineage>
</organism>
<name>A0AC61KZW6_9EURY</name>